<dbReference type="SUPFAM" id="SSF56112">
    <property type="entry name" value="Protein kinase-like (PK-like)"/>
    <property type="match status" value="1"/>
</dbReference>
<accession>A0A3E0GWH8</accession>
<gene>
    <name evidence="1" type="ORF">BCF44_12129</name>
</gene>
<evidence type="ECO:0000313" key="2">
    <source>
        <dbReference type="Proteomes" id="UP000256269"/>
    </source>
</evidence>
<proteinExistence type="predicted"/>
<comment type="caution">
    <text evidence="1">The sequence shown here is derived from an EMBL/GenBank/DDBJ whole genome shotgun (WGS) entry which is preliminary data.</text>
</comment>
<protein>
    <submittedName>
        <fullName evidence="1">Streptomycin 6-kinase</fullName>
    </submittedName>
</protein>
<keyword evidence="1" id="KW-0418">Kinase</keyword>
<dbReference type="EMBL" id="QUNO01000021">
    <property type="protein sequence ID" value="REH32483.1"/>
    <property type="molecule type" value="Genomic_DNA"/>
</dbReference>
<dbReference type="GO" id="GO:0016301">
    <property type="term" value="F:kinase activity"/>
    <property type="evidence" value="ECO:0007669"/>
    <property type="project" value="UniProtKB-KW"/>
</dbReference>
<reference evidence="1 2" key="1">
    <citation type="submission" date="2018-08" db="EMBL/GenBank/DDBJ databases">
        <title>Genomic Encyclopedia of Archaeal and Bacterial Type Strains, Phase II (KMG-II): from individual species to whole genera.</title>
        <authorList>
            <person name="Goeker M."/>
        </authorList>
    </citation>
    <scope>NUCLEOTIDE SEQUENCE [LARGE SCALE GENOMIC DNA]</scope>
    <source>
        <strain evidence="1 2">DSM 45791</strain>
    </source>
</reference>
<dbReference type="GO" id="GO:0016773">
    <property type="term" value="F:phosphotransferase activity, alcohol group as acceptor"/>
    <property type="evidence" value="ECO:0007669"/>
    <property type="project" value="InterPro"/>
</dbReference>
<name>A0A3E0GWH8_9PSEU</name>
<evidence type="ECO:0000313" key="1">
    <source>
        <dbReference type="EMBL" id="REH32483.1"/>
    </source>
</evidence>
<sequence>MLTVPRRFVEATITREGEAGRRWIEALPELAAGVLARWQCAMSGPVMHGFVGVVIPAIRADGQEVVLKLGFPANTAEAVALAAWNGNGAARLLASDDSGAMLLERLQPLEKPASIAEIGRLARRLAIPAPRGLNSLADRARAWMVDVPKHAARLGHPLPSRVIDACVANVRDLAVGQPDSLVHGDLHLGNVLRGGEELKAIDPSGLAGDPAYELLPVLRDDWPAVMAEADPRRAVARRIAEFAEAAEVDRERVHRWTQARAAESALWSRQLDEPDAITELVDTIATMLV</sequence>
<dbReference type="Proteomes" id="UP000256269">
    <property type="component" value="Unassembled WGS sequence"/>
</dbReference>
<keyword evidence="2" id="KW-1185">Reference proteome</keyword>
<organism evidence="1 2">
    <name type="scientific">Kutzneria buriramensis</name>
    <dbReference type="NCBI Taxonomy" id="1045776"/>
    <lineage>
        <taxon>Bacteria</taxon>
        <taxon>Bacillati</taxon>
        <taxon>Actinomycetota</taxon>
        <taxon>Actinomycetes</taxon>
        <taxon>Pseudonocardiales</taxon>
        <taxon>Pseudonocardiaceae</taxon>
        <taxon>Kutzneria</taxon>
    </lineage>
</organism>
<keyword evidence="1" id="KW-0808">Transferase</keyword>
<dbReference type="AlphaFoldDB" id="A0A3E0GWH8"/>
<dbReference type="GO" id="GO:0019748">
    <property type="term" value="P:secondary metabolic process"/>
    <property type="evidence" value="ECO:0007669"/>
    <property type="project" value="InterPro"/>
</dbReference>
<dbReference type="Pfam" id="PF04655">
    <property type="entry name" value="APH_6_hur"/>
    <property type="match status" value="1"/>
</dbReference>
<dbReference type="RefSeq" id="WP_211353521.1">
    <property type="nucleotide sequence ID" value="NZ_CP144375.1"/>
</dbReference>
<dbReference type="InterPro" id="IPR006748">
    <property type="entry name" value="NH2Glyco/OHUrea_AB-resist_kin"/>
</dbReference>
<dbReference type="Gene3D" id="3.90.1200.10">
    <property type="match status" value="1"/>
</dbReference>
<dbReference type="InterPro" id="IPR011009">
    <property type="entry name" value="Kinase-like_dom_sf"/>
</dbReference>